<dbReference type="SMART" id="SM01022">
    <property type="entry name" value="ASCH"/>
    <property type="match status" value="1"/>
</dbReference>
<dbReference type="SUPFAM" id="SSF88697">
    <property type="entry name" value="PUA domain-like"/>
    <property type="match status" value="1"/>
</dbReference>
<dbReference type="InterPro" id="IPR015947">
    <property type="entry name" value="PUA-like_sf"/>
</dbReference>
<dbReference type="KEGG" id="mur:EQY75_13880"/>
<dbReference type="OrthoDB" id="9807542at2"/>
<proteinExistence type="predicted"/>
<dbReference type="PANTHER" id="PTHR39203">
    <property type="entry name" value="CYTOPLASMIC PROTEIN-RELATED"/>
    <property type="match status" value="1"/>
</dbReference>
<reference evidence="2 3" key="1">
    <citation type="submission" date="2019-01" db="EMBL/GenBank/DDBJ databases">
        <title>Muriicola soli sp. nov., isolated from soil.</title>
        <authorList>
            <person name="Kang H.J."/>
            <person name="Kim S.B."/>
        </authorList>
    </citation>
    <scope>NUCLEOTIDE SEQUENCE [LARGE SCALE GENOMIC DNA]</scope>
    <source>
        <strain evidence="2 3">MMS17-SY002</strain>
    </source>
</reference>
<dbReference type="CDD" id="cd06553">
    <property type="entry name" value="ASCH_Ef3133_like"/>
    <property type="match status" value="1"/>
</dbReference>
<dbReference type="InterPro" id="IPR009326">
    <property type="entry name" value="DUF984"/>
</dbReference>
<dbReference type="Gene3D" id="3.10.400.10">
    <property type="entry name" value="Sulfate adenylyltransferase"/>
    <property type="match status" value="1"/>
</dbReference>
<dbReference type="AlphaFoldDB" id="A0A411ED47"/>
<evidence type="ECO:0000313" key="3">
    <source>
        <dbReference type="Proteomes" id="UP000290889"/>
    </source>
</evidence>
<dbReference type="EMBL" id="CP035544">
    <property type="protein sequence ID" value="QBA65523.1"/>
    <property type="molecule type" value="Genomic_DNA"/>
</dbReference>
<dbReference type="RefSeq" id="WP_129606828.1">
    <property type="nucleotide sequence ID" value="NZ_CP035544.1"/>
</dbReference>
<dbReference type="InterPro" id="IPR007374">
    <property type="entry name" value="ASCH_domain"/>
</dbReference>
<sequence length="157" mass="18381">MENASARNLWGDFLDQHLEYAFAEEPVVTHFCDNEKDANTCLKLVLKGVKRATSHSLLGLQYRKEPLPKIGDFTIITDWDGNARCIVRTVAVKLKPFFSIRESYAKLEGEGDKSLDYWKKTHWDYYTRELEPFGRVPRESMIVVCEIFEKVFERKKK</sequence>
<gene>
    <name evidence="2" type="ORF">EQY75_13880</name>
</gene>
<feature type="domain" description="ASCH" evidence="1">
    <location>
        <begin position="29"/>
        <end position="152"/>
    </location>
</feature>
<dbReference type="PIRSF" id="PIRSF021320">
    <property type="entry name" value="DUF984"/>
    <property type="match status" value="1"/>
</dbReference>
<organism evidence="2 3">
    <name type="scientific">Muriicola soli</name>
    <dbReference type="NCBI Taxonomy" id="2507538"/>
    <lineage>
        <taxon>Bacteria</taxon>
        <taxon>Pseudomonadati</taxon>
        <taxon>Bacteroidota</taxon>
        <taxon>Flavobacteriia</taxon>
        <taxon>Flavobacteriales</taxon>
        <taxon>Flavobacteriaceae</taxon>
        <taxon>Muriicola</taxon>
    </lineage>
</organism>
<dbReference type="Pfam" id="PF04266">
    <property type="entry name" value="ASCH"/>
    <property type="match status" value="1"/>
</dbReference>
<evidence type="ECO:0000259" key="1">
    <source>
        <dbReference type="SMART" id="SM01022"/>
    </source>
</evidence>
<protein>
    <submittedName>
        <fullName evidence="2">ASCH domain-containing protein</fullName>
    </submittedName>
</protein>
<name>A0A411ED47_9FLAO</name>
<dbReference type="Proteomes" id="UP000290889">
    <property type="component" value="Chromosome"/>
</dbReference>
<evidence type="ECO:0000313" key="2">
    <source>
        <dbReference type="EMBL" id="QBA65523.1"/>
    </source>
</evidence>
<dbReference type="PANTHER" id="PTHR39203:SF1">
    <property type="entry name" value="CYTOPLASMIC PROTEIN"/>
    <property type="match status" value="1"/>
</dbReference>
<keyword evidence="3" id="KW-1185">Reference proteome</keyword>
<accession>A0A411ED47</accession>